<organism evidence="2 3">
    <name type="scientific">Cryobacterium sandaracinum</name>
    <dbReference type="NCBI Taxonomy" id="1259247"/>
    <lineage>
        <taxon>Bacteria</taxon>
        <taxon>Bacillati</taxon>
        <taxon>Actinomycetota</taxon>
        <taxon>Actinomycetes</taxon>
        <taxon>Micrococcales</taxon>
        <taxon>Microbacteriaceae</taxon>
        <taxon>Cryobacterium</taxon>
    </lineage>
</organism>
<evidence type="ECO:0000256" key="1">
    <source>
        <dbReference type="SAM" id="Phobius"/>
    </source>
</evidence>
<evidence type="ECO:0000313" key="3">
    <source>
        <dbReference type="Proteomes" id="UP000297851"/>
    </source>
</evidence>
<gene>
    <name evidence="2" type="ORF">E3T25_10445</name>
</gene>
<keyword evidence="1" id="KW-0812">Transmembrane</keyword>
<reference evidence="2 3" key="1">
    <citation type="submission" date="2019-03" db="EMBL/GenBank/DDBJ databases">
        <title>Genomics of glacier-inhabiting Cryobacterium strains.</title>
        <authorList>
            <person name="Liu Q."/>
            <person name="Xin Y.-H."/>
        </authorList>
    </citation>
    <scope>NUCLEOTIDE SEQUENCE [LARGE SCALE GENOMIC DNA]</scope>
    <source>
        <strain evidence="2 3">TMT2-16</strain>
    </source>
</reference>
<proteinExistence type="predicted"/>
<name>A0ABY2J9J4_9MICO</name>
<comment type="caution">
    <text evidence="2">The sequence shown here is derived from an EMBL/GenBank/DDBJ whole genome shotgun (WGS) entry which is preliminary data.</text>
</comment>
<dbReference type="RefSeq" id="WP_134374147.1">
    <property type="nucleotide sequence ID" value="NZ_SOGO01000031.1"/>
</dbReference>
<sequence>MTIAEQQVTQRESNVAIGGYCVGLTVLIASFGVSYLDFLETNNTNVLALIFLLAGAGVAFISSFFVWTTDIGQTTRFVSGALTAGGGALGLATWPFVLTAFVLPSGEKLRSACWYPLIDAGAHGGVGKTLDISTTLMPTQIHCSIGTGPSAVVLSGLESTALSVVVIALMLLVIGGIYLMVKRGKRSNTGTR</sequence>
<feature type="transmembrane region" description="Helical" evidence="1">
    <location>
        <begin position="161"/>
        <end position="181"/>
    </location>
</feature>
<keyword evidence="1" id="KW-1133">Transmembrane helix</keyword>
<evidence type="ECO:0000313" key="2">
    <source>
        <dbReference type="EMBL" id="TFD01636.1"/>
    </source>
</evidence>
<dbReference type="EMBL" id="SOGO01000031">
    <property type="protein sequence ID" value="TFD01636.1"/>
    <property type="molecule type" value="Genomic_DNA"/>
</dbReference>
<keyword evidence="1" id="KW-0472">Membrane</keyword>
<accession>A0ABY2J9J4</accession>
<feature type="transmembrane region" description="Helical" evidence="1">
    <location>
        <begin position="15"/>
        <end position="36"/>
    </location>
</feature>
<feature type="transmembrane region" description="Helical" evidence="1">
    <location>
        <begin position="48"/>
        <end position="68"/>
    </location>
</feature>
<dbReference type="Proteomes" id="UP000297851">
    <property type="component" value="Unassembled WGS sequence"/>
</dbReference>
<protein>
    <recommendedName>
        <fullName evidence="4">LPXTG cell wall anchor domain-containing protein</fullName>
    </recommendedName>
</protein>
<keyword evidence="3" id="KW-1185">Reference proteome</keyword>
<evidence type="ECO:0008006" key="4">
    <source>
        <dbReference type="Google" id="ProtNLM"/>
    </source>
</evidence>
<feature type="transmembrane region" description="Helical" evidence="1">
    <location>
        <begin position="80"/>
        <end position="102"/>
    </location>
</feature>